<dbReference type="GeneID" id="95989585"/>
<evidence type="ECO:0000313" key="3">
    <source>
        <dbReference type="Proteomes" id="UP001565368"/>
    </source>
</evidence>
<protein>
    <submittedName>
        <fullName evidence="2">Uncharacterized protein</fullName>
    </submittedName>
</protein>
<dbReference type="EMBL" id="JBBXJM010000007">
    <property type="protein sequence ID" value="KAL1404930.1"/>
    <property type="molecule type" value="Genomic_DNA"/>
</dbReference>
<evidence type="ECO:0000313" key="2">
    <source>
        <dbReference type="EMBL" id="KAL1404930.1"/>
    </source>
</evidence>
<evidence type="ECO:0000256" key="1">
    <source>
        <dbReference type="SAM" id="MobiDB-lite"/>
    </source>
</evidence>
<comment type="caution">
    <text evidence="2">The sequence shown here is derived from an EMBL/GenBank/DDBJ whole genome shotgun (WGS) entry which is preliminary data.</text>
</comment>
<organism evidence="2 3">
    <name type="scientific">Vanrija albida</name>
    <dbReference type="NCBI Taxonomy" id="181172"/>
    <lineage>
        <taxon>Eukaryota</taxon>
        <taxon>Fungi</taxon>
        <taxon>Dikarya</taxon>
        <taxon>Basidiomycota</taxon>
        <taxon>Agaricomycotina</taxon>
        <taxon>Tremellomycetes</taxon>
        <taxon>Trichosporonales</taxon>
        <taxon>Trichosporonaceae</taxon>
        <taxon>Vanrija</taxon>
    </lineage>
</organism>
<keyword evidence="3" id="KW-1185">Reference proteome</keyword>
<sequence length="198" mass="21093">MPCQPPAVFIARRAVLHYLLGHSNRTAKAITTAHVGAEPHIFTRQTIVDMTERNRAATSAQVEACVDEELKHPLGACCPGCDIYPHDADYDICSCIDESDMEGTDEAEADGNPEQMPAIKKRTSTKAYPSAPVLESPFNKTAVGADGANANTRAGKNKKKRKSKGKGKVGDGDSWPTVVITGNVTVNVNTTAPTTGGW</sequence>
<proteinExistence type="predicted"/>
<accession>A0ABR3PRB5</accession>
<feature type="compositionally biased region" description="Basic residues" evidence="1">
    <location>
        <begin position="155"/>
        <end position="167"/>
    </location>
</feature>
<gene>
    <name evidence="2" type="ORF">Q8F55_008542</name>
</gene>
<dbReference type="RefSeq" id="XP_069204874.1">
    <property type="nucleotide sequence ID" value="XM_069356937.1"/>
</dbReference>
<feature type="region of interest" description="Disordered" evidence="1">
    <location>
        <begin position="103"/>
        <end position="175"/>
    </location>
</feature>
<name>A0ABR3PRB5_9TREE</name>
<reference evidence="2 3" key="1">
    <citation type="submission" date="2023-08" db="EMBL/GenBank/DDBJ databases">
        <title>Annotated Genome Sequence of Vanrija albida AlHP1.</title>
        <authorList>
            <person name="Herzog R."/>
        </authorList>
    </citation>
    <scope>NUCLEOTIDE SEQUENCE [LARGE SCALE GENOMIC DNA]</scope>
    <source>
        <strain evidence="2 3">AlHP1</strain>
    </source>
</reference>
<dbReference type="Proteomes" id="UP001565368">
    <property type="component" value="Unassembled WGS sequence"/>
</dbReference>